<proteinExistence type="predicted"/>
<gene>
    <name evidence="1" type="ORF">F4821DRAFT_224952</name>
</gene>
<reference evidence="1 2" key="1">
    <citation type="journal article" date="2022" name="New Phytol.">
        <title>Ecological generalism drives hyperdiversity of secondary metabolite gene clusters in xylarialean endophytes.</title>
        <authorList>
            <person name="Franco M.E.E."/>
            <person name="Wisecaver J.H."/>
            <person name="Arnold A.E."/>
            <person name="Ju Y.M."/>
            <person name="Slot J.C."/>
            <person name="Ahrendt S."/>
            <person name="Moore L.P."/>
            <person name="Eastman K.E."/>
            <person name="Scott K."/>
            <person name="Konkel Z."/>
            <person name="Mondo S.J."/>
            <person name="Kuo A."/>
            <person name="Hayes R.D."/>
            <person name="Haridas S."/>
            <person name="Andreopoulos B."/>
            <person name="Riley R."/>
            <person name="LaButti K."/>
            <person name="Pangilinan J."/>
            <person name="Lipzen A."/>
            <person name="Amirebrahimi M."/>
            <person name="Yan J."/>
            <person name="Adam C."/>
            <person name="Keymanesh K."/>
            <person name="Ng V."/>
            <person name="Louie K."/>
            <person name="Northen T."/>
            <person name="Drula E."/>
            <person name="Henrissat B."/>
            <person name="Hsieh H.M."/>
            <person name="Youens-Clark K."/>
            <person name="Lutzoni F."/>
            <person name="Miadlikowska J."/>
            <person name="Eastwood D.C."/>
            <person name="Hamelin R.C."/>
            <person name="Grigoriev I.V."/>
            <person name="U'Ren J.M."/>
        </authorList>
    </citation>
    <scope>NUCLEOTIDE SEQUENCE [LARGE SCALE GENOMIC DNA]</scope>
    <source>
        <strain evidence="1 2">ER1909</strain>
    </source>
</reference>
<protein>
    <submittedName>
        <fullName evidence="1">Uncharacterized protein</fullName>
    </submittedName>
</protein>
<accession>A0ACC0DHC5</accession>
<sequence length="305" mass="35581">MAPILLDLISQYPVLTALASYLSTVDLLHLGMTCRDYQAFILSPTQVFEALRRDCLCDGHGLRRRLDLDSRYKRSNYRGIIREDEELEVKLFATRCDEAGALPCLGCGINVCEECREYPRPPARPLYNDRRPHLNWNGLSENVFCLCAPCDTKLEVQLRGRFLNELCDCDRYRRWICLKCVREEETWAWDYYNQYTIREVDDVMPGHMIGGDTKFMRDGETHVLFHCTCDALVPMDARPRCSWCKRKHRPESEWDTEMREIQAIPTDDDGTYPFYDIHAVYAESYPSLAYDGPIYQAPLTDDNNR</sequence>
<evidence type="ECO:0000313" key="2">
    <source>
        <dbReference type="Proteomes" id="UP001497680"/>
    </source>
</evidence>
<evidence type="ECO:0000313" key="1">
    <source>
        <dbReference type="EMBL" id="KAI6092124.1"/>
    </source>
</evidence>
<dbReference type="Proteomes" id="UP001497680">
    <property type="component" value="Unassembled WGS sequence"/>
</dbReference>
<organism evidence="1 2">
    <name type="scientific">Hypoxylon rubiginosum</name>
    <dbReference type="NCBI Taxonomy" id="110542"/>
    <lineage>
        <taxon>Eukaryota</taxon>
        <taxon>Fungi</taxon>
        <taxon>Dikarya</taxon>
        <taxon>Ascomycota</taxon>
        <taxon>Pezizomycotina</taxon>
        <taxon>Sordariomycetes</taxon>
        <taxon>Xylariomycetidae</taxon>
        <taxon>Xylariales</taxon>
        <taxon>Hypoxylaceae</taxon>
        <taxon>Hypoxylon</taxon>
    </lineage>
</organism>
<name>A0ACC0DHC5_9PEZI</name>
<dbReference type="EMBL" id="MU394284">
    <property type="protein sequence ID" value="KAI6092124.1"/>
    <property type="molecule type" value="Genomic_DNA"/>
</dbReference>
<keyword evidence="2" id="KW-1185">Reference proteome</keyword>
<comment type="caution">
    <text evidence="1">The sequence shown here is derived from an EMBL/GenBank/DDBJ whole genome shotgun (WGS) entry which is preliminary data.</text>
</comment>